<keyword evidence="5 7" id="KW-1133">Transmembrane helix</keyword>
<evidence type="ECO:0000259" key="8">
    <source>
        <dbReference type="PROSITE" id="PS50928"/>
    </source>
</evidence>
<keyword evidence="6 7" id="KW-0472">Membrane</keyword>
<comment type="caution">
    <text evidence="9">The sequence shown here is derived from an EMBL/GenBank/DDBJ whole genome shotgun (WGS) entry which is preliminary data.</text>
</comment>
<dbReference type="Proteomes" id="UP001196843">
    <property type="component" value="Unassembled WGS sequence"/>
</dbReference>
<feature type="transmembrane region" description="Helical" evidence="7">
    <location>
        <begin position="254"/>
        <end position="275"/>
    </location>
</feature>
<feature type="transmembrane region" description="Helical" evidence="7">
    <location>
        <begin position="21"/>
        <end position="42"/>
    </location>
</feature>
<evidence type="ECO:0000256" key="2">
    <source>
        <dbReference type="ARBA" id="ARBA00022448"/>
    </source>
</evidence>
<comment type="similarity">
    <text evidence="7">Belongs to the binding-protein-dependent transport system permease family.</text>
</comment>
<dbReference type="PROSITE" id="PS50928">
    <property type="entry name" value="ABC_TM1"/>
    <property type="match status" value="1"/>
</dbReference>
<dbReference type="EMBL" id="JAEUAW010000003">
    <property type="protein sequence ID" value="MBW9093078.1"/>
    <property type="molecule type" value="Genomic_DNA"/>
</dbReference>
<feature type="domain" description="ABC transmembrane type-1" evidence="8">
    <location>
        <begin position="82"/>
        <end position="275"/>
    </location>
</feature>
<evidence type="ECO:0000256" key="6">
    <source>
        <dbReference type="ARBA" id="ARBA00023136"/>
    </source>
</evidence>
<evidence type="ECO:0000256" key="5">
    <source>
        <dbReference type="ARBA" id="ARBA00022989"/>
    </source>
</evidence>
<feature type="transmembrane region" description="Helical" evidence="7">
    <location>
        <begin position="150"/>
        <end position="173"/>
    </location>
</feature>
<evidence type="ECO:0000313" key="9">
    <source>
        <dbReference type="EMBL" id="MBW9093078.1"/>
    </source>
</evidence>
<dbReference type="Gene3D" id="1.10.3720.10">
    <property type="entry name" value="MetI-like"/>
    <property type="match status" value="1"/>
</dbReference>
<name>A0ABS7HJT2_9MICO</name>
<comment type="subcellular location">
    <subcellularLocation>
        <location evidence="1 7">Cell membrane</location>
        <topology evidence="1 7">Multi-pass membrane protein</topology>
    </subcellularLocation>
</comment>
<protein>
    <submittedName>
        <fullName evidence="9">Carbohydrate ABC transporter permease</fullName>
    </submittedName>
</protein>
<evidence type="ECO:0000313" key="10">
    <source>
        <dbReference type="Proteomes" id="UP001196843"/>
    </source>
</evidence>
<dbReference type="PANTHER" id="PTHR43744:SF8">
    <property type="entry name" value="SN-GLYCEROL-3-PHOSPHATE TRANSPORT SYSTEM PERMEASE PROTEIN UGPE"/>
    <property type="match status" value="1"/>
</dbReference>
<feature type="transmembrane region" description="Helical" evidence="7">
    <location>
        <begin position="194"/>
        <end position="216"/>
    </location>
</feature>
<proteinExistence type="inferred from homology"/>
<organism evidence="9 10">
    <name type="scientific">Microbacterium jejuense</name>
    <dbReference type="NCBI Taxonomy" id="1263637"/>
    <lineage>
        <taxon>Bacteria</taxon>
        <taxon>Bacillati</taxon>
        <taxon>Actinomycetota</taxon>
        <taxon>Actinomycetes</taxon>
        <taxon>Micrococcales</taxon>
        <taxon>Microbacteriaceae</taxon>
        <taxon>Microbacterium</taxon>
    </lineage>
</organism>
<reference evidence="9 10" key="1">
    <citation type="journal article" date="2021" name="MBio">
        <title>Poor Competitiveness of Bradyrhizobium in Pigeon Pea Root Colonization in Indian Soils.</title>
        <authorList>
            <person name="Chalasani D."/>
            <person name="Basu A."/>
            <person name="Pullabhotla S.V.S.R.N."/>
            <person name="Jorrin B."/>
            <person name="Neal A.L."/>
            <person name="Poole P.S."/>
            <person name="Podile A.R."/>
            <person name="Tkacz A."/>
        </authorList>
    </citation>
    <scope>NUCLEOTIDE SEQUENCE [LARGE SCALE GENOMIC DNA]</scope>
    <source>
        <strain evidence="9 10">HU14</strain>
    </source>
</reference>
<keyword evidence="2 7" id="KW-0813">Transport</keyword>
<dbReference type="SUPFAM" id="SSF161098">
    <property type="entry name" value="MetI-like"/>
    <property type="match status" value="1"/>
</dbReference>
<accession>A0ABS7HJT2</accession>
<sequence length="290" mass="31714">MTALTAPHQRHRVGRAVTGTGYHLFSGTLALAFLVPIVWVTLNSFKTTREANQSPPTWIPQEWSLENYSKLADYGSGIGVYVWNSLVLSLLVVAGTVVVTVLAGYGFARYKFRGKSLLFGATLLILMVPYATILIPLFMVMSWLGLTNTIIGLALVQIMFHLPFGVFLMRNSFESIPKELEEAALVDGCGTLQAFWHISLPLVTPGIVTVALFGFIASWNEFLAPLIFLSGENSYTLPIMLVNLSSGQYGEVDYGALQAGVVIAIVPVLLLYLFLQRYYVSGLVNGALRG</sequence>
<dbReference type="PANTHER" id="PTHR43744">
    <property type="entry name" value="ABC TRANSPORTER PERMEASE PROTEIN MG189-RELATED-RELATED"/>
    <property type="match status" value="1"/>
</dbReference>
<evidence type="ECO:0000256" key="3">
    <source>
        <dbReference type="ARBA" id="ARBA00022475"/>
    </source>
</evidence>
<keyword evidence="3" id="KW-1003">Cell membrane</keyword>
<keyword evidence="10" id="KW-1185">Reference proteome</keyword>
<dbReference type="RefSeq" id="WP_220299800.1">
    <property type="nucleotide sequence ID" value="NZ_JAEUAW010000003.1"/>
</dbReference>
<evidence type="ECO:0000256" key="7">
    <source>
        <dbReference type="RuleBase" id="RU363032"/>
    </source>
</evidence>
<dbReference type="CDD" id="cd06261">
    <property type="entry name" value="TM_PBP2"/>
    <property type="match status" value="1"/>
</dbReference>
<dbReference type="Pfam" id="PF00528">
    <property type="entry name" value="BPD_transp_1"/>
    <property type="match status" value="1"/>
</dbReference>
<keyword evidence="4 7" id="KW-0812">Transmembrane</keyword>
<dbReference type="InterPro" id="IPR000515">
    <property type="entry name" value="MetI-like"/>
</dbReference>
<feature type="transmembrane region" description="Helical" evidence="7">
    <location>
        <begin position="117"/>
        <end position="144"/>
    </location>
</feature>
<evidence type="ECO:0000256" key="1">
    <source>
        <dbReference type="ARBA" id="ARBA00004651"/>
    </source>
</evidence>
<gene>
    <name evidence="9" type="ORF">JNB62_05235</name>
</gene>
<dbReference type="InterPro" id="IPR035906">
    <property type="entry name" value="MetI-like_sf"/>
</dbReference>
<feature type="transmembrane region" description="Helical" evidence="7">
    <location>
        <begin position="81"/>
        <end position="105"/>
    </location>
</feature>
<evidence type="ECO:0000256" key="4">
    <source>
        <dbReference type="ARBA" id="ARBA00022692"/>
    </source>
</evidence>